<dbReference type="AlphaFoldDB" id="V4M1G6"/>
<dbReference type="KEGG" id="eus:EUTSA_v100219091m"/>
<sequence length="41" mass="4634">YDGWSTWMEDSFPTCFSKVFFLASEASVSRFPGTLSCSDFP</sequence>
<organism evidence="1 2">
    <name type="scientific">Eutrema salsugineum</name>
    <name type="common">Saltwater cress</name>
    <name type="synonym">Sisymbrium salsugineum</name>
    <dbReference type="NCBI Taxonomy" id="72664"/>
    <lineage>
        <taxon>Eukaryota</taxon>
        <taxon>Viridiplantae</taxon>
        <taxon>Streptophyta</taxon>
        <taxon>Embryophyta</taxon>
        <taxon>Tracheophyta</taxon>
        <taxon>Spermatophyta</taxon>
        <taxon>Magnoliopsida</taxon>
        <taxon>eudicotyledons</taxon>
        <taxon>Gunneridae</taxon>
        <taxon>Pentapetalae</taxon>
        <taxon>rosids</taxon>
        <taxon>malvids</taxon>
        <taxon>Brassicales</taxon>
        <taxon>Brassicaceae</taxon>
        <taxon>Eutremeae</taxon>
        <taxon>Eutrema</taxon>
    </lineage>
</organism>
<evidence type="ECO:0000313" key="2">
    <source>
        <dbReference type="Proteomes" id="UP000030689"/>
    </source>
</evidence>
<feature type="non-terminal residue" evidence="1">
    <location>
        <position position="1"/>
    </location>
</feature>
<accession>V4M1G6</accession>
<proteinExistence type="predicted"/>
<evidence type="ECO:0000313" key="1">
    <source>
        <dbReference type="EMBL" id="ESQ48657.1"/>
    </source>
</evidence>
<protein>
    <submittedName>
        <fullName evidence="1">Uncharacterized protein</fullName>
    </submittedName>
</protein>
<reference evidence="1 2" key="1">
    <citation type="journal article" date="2013" name="Front. Plant Sci.">
        <title>The Reference Genome of the Halophytic Plant Eutrema salsugineum.</title>
        <authorList>
            <person name="Yang R."/>
            <person name="Jarvis D.E."/>
            <person name="Chen H."/>
            <person name="Beilstein M.A."/>
            <person name="Grimwood J."/>
            <person name="Jenkins J."/>
            <person name="Shu S."/>
            <person name="Prochnik S."/>
            <person name="Xin M."/>
            <person name="Ma C."/>
            <person name="Schmutz J."/>
            <person name="Wing R.A."/>
            <person name="Mitchell-Olds T."/>
            <person name="Schumaker K.S."/>
            <person name="Wang X."/>
        </authorList>
    </citation>
    <scope>NUCLEOTIDE SEQUENCE [LARGE SCALE GENOMIC DNA]</scope>
</reference>
<dbReference type="Gramene" id="ESQ48657">
    <property type="protein sequence ID" value="ESQ48657"/>
    <property type="gene ID" value="EUTSA_v100219091mg"/>
</dbReference>
<dbReference type="EMBL" id="KI517408">
    <property type="protein sequence ID" value="ESQ48657.1"/>
    <property type="molecule type" value="Genomic_DNA"/>
</dbReference>
<name>V4M1G6_EUTSA</name>
<keyword evidence="2" id="KW-1185">Reference proteome</keyword>
<dbReference type="Proteomes" id="UP000030689">
    <property type="component" value="Unassembled WGS sequence"/>
</dbReference>
<gene>
    <name evidence="1" type="ORF">EUTSA_v100219091mg</name>
</gene>